<feature type="site" description="Important for enzyme activity" evidence="8">
    <location>
        <position position="319"/>
    </location>
</feature>
<dbReference type="InterPro" id="IPR016166">
    <property type="entry name" value="FAD-bd_PCMH"/>
</dbReference>
<dbReference type="SUPFAM" id="SSF56176">
    <property type="entry name" value="FAD-binding/transporter-associated domain-like"/>
    <property type="match status" value="1"/>
</dbReference>
<keyword evidence="2" id="KW-0285">Flavoprotein</keyword>
<dbReference type="Proteomes" id="UP000744769">
    <property type="component" value="Unassembled WGS sequence"/>
</dbReference>
<reference evidence="10" key="1">
    <citation type="submission" date="2020-03" db="EMBL/GenBank/DDBJ databases">
        <title>Draft sequencing of Calidifontibacter sp. DB0510.</title>
        <authorList>
            <person name="Kim D.-U."/>
        </authorList>
    </citation>
    <scope>NUCLEOTIDE SEQUENCE</scope>
    <source>
        <strain evidence="10">DB0510</strain>
    </source>
</reference>
<dbReference type="Gene3D" id="3.30.465.10">
    <property type="match status" value="1"/>
</dbReference>
<dbReference type="GO" id="GO:0008610">
    <property type="term" value="P:lipid biosynthetic process"/>
    <property type="evidence" value="ECO:0007669"/>
    <property type="project" value="InterPro"/>
</dbReference>
<evidence type="ECO:0000259" key="9">
    <source>
        <dbReference type="PROSITE" id="PS51387"/>
    </source>
</evidence>
<dbReference type="PANTHER" id="PTHR46568:SF1">
    <property type="entry name" value="ALKYLDIHYDROXYACETONEPHOSPHATE SYNTHASE, PEROXISOMAL"/>
    <property type="match status" value="1"/>
</dbReference>
<evidence type="ECO:0000256" key="1">
    <source>
        <dbReference type="ARBA" id="ARBA00008000"/>
    </source>
</evidence>
<dbReference type="Gene3D" id="3.30.300.330">
    <property type="match status" value="1"/>
</dbReference>
<dbReference type="Pfam" id="PF02913">
    <property type="entry name" value="FAD-oxidase_C"/>
    <property type="match status" value="1"/>
</dbReference>
<gene>
    <name evidence="10" type="ORF">G9U51_05000</name>
</gene>
<feature type="binding site" evidence="6">
    <location>
        <position position="405"/>
    </location>
    <ligand>
        <name>substrate</name>
    </ligand>
</feature>
<keyword evidence="4" id="KW-0560">Oxidoreductase</keyword>
<sequence length="548" mass="58301">MTLEEVGRSVWWGWGDPARAGSVPATALRRLRDELSLSEVHRPPVALADLSLPAPRWTPATRDAVTALLGADHVLTDPRARMEHAGGKSYLDLLRARTGETAYAPDAVLLPADGEQIAGVLALAAEHGFTVIPYGGGTSVVGGLTASDPRPHLSLDLRRLAGLVALDEVSGTATFGAGTRAIDAERALRERGWTLGHYPQSYQQASIGGFVATRSAGQSSSGYGRIDDMVLAARAVTPAGEVAFGERSPATAAGPRLLDLVVGNEGACAVITQATLRVHRAPSATRHAAYAFPSFEAAAAALREMVQTLGHDGQPDVTRVSDADETRVSLMLAGRAGRVLGSYLRGRRMPDASLMILLWHDSSDAAAAARAKRATPILRAHGAVALPARIARGWEHGRFRAPYLRDELMTRGVFVETLETATTWSNLPRLYAVVRQAISTALASLDTSGIVQCHISHVYHSGASLYFTYLAREADDPAEQWRAVKAAASSAIVAAEGTITHHHAVGRDHRDYLEEEIGEVGARILRAVKAELDPHDVLNPGVLIPPVS</sequence>
<evidence type="ECO:0000256" key="8">
    <source>
        <dbReference type="PIRSR" id="PIRSR625650-4"/>
    </source>
</evidence>
<dbReference type="InterPro" id="IPR016169">
    <property type="entry name" value="FAD-bd_PCMH_sub2"/>
</dbReference>
<protein>
    <submittedName>
        <fullName evidence="10">FAD-binding oxidoreductase</fullName>
    </submittedName>
</protein>
<feature type="binding site" evidence="7">
    <location>
        <begin position="265"/>
        <end position="271"/>
    </location>
    <ligand>
        <name>FAD</name>
        <dbReference type="ChEBI" id="CHEBI:57692"/>
    </ligand>
</feature>
<dbReference type="Gene3D" id="1.10.45.10">
    <property type="entry name" value="Vanillyl-alcohol Oxidase, Chain A, domain 4"/>
    <property type="match status" value="1"/>
</dbReference>
<keyword evidence="11" id="KW-1185">Reference proteome</keyword>
<feature type="binding site" evidence="7">
    <location>
        <begin position="133"/>
        <end position="139"/>
    </location>
    <ligand>
        <name>FAD</name>
        <dbReference type="ChEBI" id="CHEBI:57692"/>
    </ligand>
</feature>
<accession>A0A967AY52</accession>
<dbReference type="EMBL" id="JAAOIV010000003">
    <property type="protein sequence ID" value="NHN55146.1"/>
    <property type="molecule type" value="Genomic_DNA"/>
</dbReference>
<dbReference type="InterPro" id="IPR016167">
    <property type="entry name" value="FAD-bd_PCMH_sub1"/>
</dbReference>
<dbReference type="PROSITE" id="PS51387">
    <property type="entry name" value="FAD_PCMH"/>
    <property type="match status" value="1"/>
</dbReference>
<comment type="similarity">
    <text evidence="1">Belongs to the FAD-binding oxidoreductase/transferase type 4 family.</text>
</comment>
<evidence type="ECO:0000256" key="2">
    <source>
        <dbReference type="ARBA" id="ARBA00022630"/>
    </source>
</evidence>
<feature type="active site" description="Proton donor/acceptor" evidence="5">
    <location>
        <position position="466"/>
    </location>
</feature>
<dbReference type="Gene3D" id="3.30.70.3450">
    <property type="match status" value="1"/>
</dbReference>
<evidence type="ECO:0000313" key="11">
    <source>
        <dbReference type="Proteomes" id="UP000744769"/>
    </source>
</evidence>
<dbReference type="SUPFAM" id="SSF55103">
    <property type="entry name" value="FAD-linked oxidases, C-terminal domain"/>
    <property type="match status" value="1"/>
</dbReference>
<dbReference type="InterPro" id="IPR004113">
    <property type="entry name" value="FAD-bd_oxidored_4_C"/>
</dbReference>
<dbReference type="InterPro" id="IPR036318">
    <property type="entry name" value="FAD-bd_PCMH-like_sf"/>
</dbReference>
<dbReference type="Gene3D" id="3.30.43.10">
    <property type="entry name" value="Uridine Diphospho-n-acetylenolpyruvylglucosamine Reductase, domain 2"/>
    <property type="match status" value="1"/>
</dbReference>
<evidence type="ECO:0000256" key="3">
    <source>
        <dbReference type="ARBA" id="ARBA00022827"/>
    </source>
</evidence>
<organism evidence="10 11">
    <name type="scientific">Metallococcus carri</name>
    <dbReference type="NCBI Taxonomy" id="1656884"/>
    <lineage>
        <taxon>Bacteria</taxon>
        <taxon>Bacillati</taxon>
        <taxon>Actinomycetota</taxon>
        <taxon>Actinomycetes</taxon>
        <taxon>Micrococcales</taxon>
        <taxon>Dermacoccaceae</taxon>
        <taxon>Metallococcus</taxon>
    </lineage>
</organism>
<dbReference type="GO" id="GO:0071949">
    <property type="term" value="F:FAD binding"/>
    <property type="evidence" value="ECO:0007669"/>
    <property type="project" value="InterPro"/>
</dbReference>
<dbReference type="InterPro" id="IPR016171">
    <property type="entry name" value="Vanillyl_alc_oxidase_C-sub2"/>
</dbReference>
<dbReference type="InterPro" id="IPR025650">
    <property type="entry name" value="Alkyl-DHAP_Synthase"/>
</dbReference>
<dbReference type="InterPro" id="IPR006094">
    <property type="entry name" value="Oxid_FAD_bind_N"/>
</dbReference>
<dbReference type="GO" id="GO:0008609">
    <property type="term" value="F:alkylglycerone-phosphate synthase activity"/>
    <property type="evidence" value="ECO:0007669"/>
    <property type="project" value="InterPro"/>
</dbReference>
<comment type="caution">
    <text evidence="10">The sequence shown here is derived from an EMBL/GenBank/DDBJ whole genome shotgun (WGS) entry which is preliminary data.</text>
</comment>
<evidence type="ECO:0000256" key="7">
    <source>
        <dbReference type="PIRSR" id="PIRSR625650-3"/>
    </source>
</evidence>
<dbReference type="PANTHER" id="PTHR46568">
    <property type="entry name" value="ALKYLDIHYDROXYACETONEPHOSPHATE SYNTHASE, PEROXISOMAL"/>
    <property type="match status" value="1"/>
</dbReference>
<dbReference type="InterPro" id="IPR016164">
    <property type="entry name" value="FAD-linked_Oxase-like_C"/>
</dbReference>
<evidence type="ECO:0000313" key="10">
    <source>
        <dbReference type="EMBL" id="NHN55146.1"/>
    </source>
</evidence>
<dbReference type="AlphaFoldDB" id="A0A967AY52"/>
<dbReference type="GO" id="GO:0016491">
    <property type="term" value="F:oxidoreductase activity"/>
    <property type="evidence" value="ECO:0007669"/>
    <property type="project" value="UniProtKB-KW"/>
</dbReference>
<evidence type="ECO:0000256" key="4">
    <source>
        <dbReference type="ARBA" id="ARBA00023002"/>
    </source>
</evidence>
<feature type="domain" description="FAD-binding PCMH-type" evidence="9">
    <location>
        <begin position="101"/>
        <end position="281"/>
    </location>
</feature>
<evidence type="ECO:0000256" key="6">
    <source>
        <dbReference type="PIRSR" id="PIRSR625650-2"/>
    </source>
</evidence>
<comment type="cofactor">
    <cofactor evidence="7">
        <name>FAD</name>
        <dbReference type="ChEBI" id="CHEBI:57692"/>
    </cofactor>
</comment>
<evidence type="ECO:0000256" key="5">
    <source>
        <dbReference type="PIRSR" id="PIRSR625650-1"/>
    </source>
</evidence>
<name>A0A967AY52_9MICO</name>
<keyword evidence="3 7" id="KW-0274">FAD</keyword>
<dbReference type="Pfam" id="PF01565">
    <property type="entry name" value="FAD_binding_4"/>
    <property type="match status" value="1"/>
</dbReference>
<proteinExistence type="inferred from homology"/>